<feature type="domain" description="Response regulatory" evidence="4">
    <location>
        <begin position="74"/>
        <end position="191"/>
    </location>
</feature>
<organism evidence="5 6">
    <name type="scientific">Rhodovibrio sodomensis</name>
    <dbReference type="NCBI Taxonomy" id="1088"/>
    <lineage>
        <taxon>Bacteria</taxon>
        <taxon>Pseudomonadati</taxon>
        <taxon>Pseudomonadota</taxon>
        <taxon>Alphaproteobacteria</taxon>
        <taxon>Rhodospirillales</taxon>
        <taxon>Rhodovibrionaceae</taxon>
        <taxon>Rhodovibrio</taxon>
    </lineage>
</organism>
<comment type="caution">
    <text evidence="5">The sequence shown here is derived from an EMBL/GenBank/DDBJ whole genome shotgun (WGS) entry which is preliminary data.</text>
</comment>
<accession>A0ABS1DFF2</accession>
<evidence type="ECO:0000313" key="5">
    <source>
        <dbReference type="EMBL" id="MBK1668711.1"/>
    </source>
</evidence>
<dbReference type="PROSITE" id="PS50110">
    <property type="entry name" value="RESPONSE_REGULATORY"/>
    <property type="match status" value="1"/>
</dbReference>
<dbReference type="SMART" id="SM00448">
    <property type="entry name" value="REC"/>
    <property type="match status" value="1"/>
</dbReference>
<feature type="domain" description="HTH luxR-type" evidence="3">
    <location>
        <begin position="226"/>
        <end position="291"/>
    </location>
</feature>
<dbReference type="PRINTS" id="PR00038">
    <property type="entry name" value="HTHLUXR"/>
</dbReference>
<dbReference type="InterPro" id="IPR011006">
    <property type="entry name" value="CheY-like_superfamily"/>
</dbReference>
<dbReference type="CDD" id="cd00156">
    <property type="entry name" value="REC"/>
    <property type="match status" value="1"/>
</dbReference>
<evidence type="ECO:0000313" key="6">
    <source>
        <dbReference type="Proteomes" id="UP001296873"/>
    </source>
</evidence>
<dbReference type="InterPro" id="IPR000792">
    <property type="entry name" value="Tscrpt_reg_LuxR_C"/>
</dbReference>
<dbReference type="InterPro" id="IPR016032">
    <property type="entry name" value="Sig_transdc_resp-reg_C-effctor"/>
</dbReference>
<protein>
    <recommendedName>
        <fullName evidence="7">DNA-binding response regulator</fullName>
    </recommendedName>
</protein>
<evidence type="ECO:0000259" key="4">
    <source>
        <dbReference type="PROSITE" id="PS50110"/>
    </source>
</evidence>
<feature type="modified residue" description="4-aspartylphosphate" evidence="2">
    <location>
        <position position="126"/>
    </location>
</feature>
<keyword evidence="1" id="KW-0238">DNA-binding</keyword>
<dbReference type="InterPro" id="IPR036388">
    <property type="entry name" value="WH-like_DNA-bd_sf"/>
</dbReference>
<sequence>MIGPQGPMRPDLRVVAAPAAAVRRPGLLHRSTALRAGRRVRDQRARAARSGIWQRGAALSRTITMQTTGSRELRILLLEPNRLWREGLSRVLEDAGYRVVAVAGSLSDGLAEMARYGDAPDVVVLDASAIAEDPAGGFDAARTRFPDTRIVVFTDPDAPGDALSCFLAGADGCLMKNISGKAVAGCLDLVALGERVFPASLIGALLKDPGMGGSPSAIPEVYQNLADPATAQLSKRERQILASLAVGRSNKEIAEENNLTEATIKVHLRNILRKIHATNRTQAAVWAITHKVSDTPAAQ</sequence>
<dbReference type="PANTHER" id="PTHR43214:SF42">
    <property type="entry name" value="TRANSCRIPTIONAL REGULATORY PROTEIN DESR"/>
    <property type="match status" value="1"/>
</dbReference>
<dbReference type="SUPFAM" id="SSF46894">
    <property type="entry name" value="C-terminal effector domain of the bipartite response regulators"/>
    <property type="match status" value="1"/>
</dbReference>
<dbReference type="Pfam" id="PF00072">
    <property type="entry name" value="Response_reg"/>
    <property type="match status" value="1"/>
</dbReference>
<dbReference type="Pfam" id="PF00196">
    <property type="entry name" value="GerE"/>
    <property type="match status" value="1"/>
</dbReference>
<keyword evidence="2" id="KW-0597">Phosphoprotein</keyword>
<dbReference type="SUPFAM" id="SSF52172">
    <property type="entry name" value="CheY-like"/>
    <property type="match status" value="1"/>
</dbReference>
<gene>
    <name evidence="5" type="ORF">CKO28_11795</name>
</gene>
<reference evidence="5 6" key="1">
    <citation type="journal article" date="2020" name="Microorganisms">
        <title>Osmotic Adaptation and Compatible Solute Biosynthesis of Phototrophic Bacteria as Revealed from Genome Analyses.</title>
        <authorList>
            <person name="Imhoff J.F."/>
            <person name="Rahn T."/>
            <person name="Kunzel S."/>
            <person name="Keller A."/>
            <person name="Neulinger S.C."/>
        </authorList>
    </citation>
    <scope>NUCLEOTIDE SEQUENCE [LARGE SCALE GENOMIC DNA]</scope>
    <source>
        <strain evidence="5 6">DSM 9895</strain>
    </source>
</reference>
<proteinExistence type="predicted"/>
<dbReference type="InterPro" id="IPR039420">
    <property type="entry name" value="WalR-like"/>
</dbReference>
<dbReference type="EMBL" id="NRRL01000028">
    <property type="protein sequence ID" value="MBK1668711.1"/>
    <property type="molecule type" value="Genomic_DNA"/>
</dbReference>
<dbReference type="Gene3D" id="1.10.10.10">
    <property type="entry name" value="Winged helix-like DNA-binding domain superfamily/Winged helix DNA-binding domain"/>
    <property type="match status" value="1"/>
</dbReference>
<dbReference type="Proteomes" id="UP001296873">
    <property type="component" value="Unassembled WGS sequence"/>
</dbReference>
<evidence type="ECO:0000259" key="3">
    <source>
        <dbReference type="PROSITE" id="PS50043"/>
    </source>
</evidence>
<name>A0ABS1DFF2_9PROT</name>
<keyword evidence="6" id="KW-1185">Reference proteome</keyword>
<dbReference type="PROSITE" id="PS50043">
    <property type="entry name" value="HTH_LUXR_2"/>
    <property type="match status" value="1"/>
</dbReference>
<dbReference type="SMART" id="SM00421">
    <property type="entry name" value="HTH_LUXR"/>
    <property type="match status" value="1"/>
</dbReference>
<dbReference type="PANTHER" id="PTHR43214">
    <property type="entry name" value="TWO-COMPONENT RESPONSE REGULATOR"/>
    <property type="match status" value="1"/>
</dbReference>
<evidence type="ECO:0000256" key="2">
    <source>
        <dbReference type="PROSITE-ProRule" id="PRU00169"/>
    </source>
</evidence>
<dbReference type="Gene3D" id="3.40.50.2300">
    <property type="match status" value="1"/>
</dbReference>
<dbReference type="InterPro" id="IPR001789">
    <property type="entry name" value="Sig_transdc_resp-reg_receiver"/>
</dbReference>
<evidence type="ECO:0008006" key="7">
    <source>
        <dbReference type="Google" id="ProtNLM"/>
    </source>
</evidence>
<dbReference type="CDD" id="cd06170">
    <property type="entry name" value="LuxR_C_like"/>
    <property type="match status" value="1"/>
</dbReference>
<evidence type="ECO:0000256" key="1">
    <source>
        <dbReference type="ARBA" id="ARBA00023125"/>
    </source>
</evidence>